<dbReference type="Gene3D" id="3.40.50.12780">
    <property type="entry name" value="N-terminal domain of ligase-like"/>
    <property type="match status" value="1"/>
</dbReference>
<dbReference type="RefSeq" id="WP_180894587.1">
    <property type="nucleotide sequence ID" value="NZ_JACCKD010000008.1"/>
</dbReference>
<evidence type="ECO:0000256" key="2">
    <source>
        <dbReference type="ARBA" id="ARBA00022598"/>
    </source>
</evidence>
<evidence type="ECO:0000259" key="5">
    <source>
        <dbReference type="Pfam" id="PF13193"/>
    </source>
</evidence>
<dbReference type="AlphaFoldDB" id="A0A838AEP5"/>
<evidence type="ECO:0000313" key="6">
    <source>
        <dbReference type="EMBL" id="MBA0127779.1"/>
    </source>
</evidence>
<dbReference type="SUPFAM" id="SSF56801">
    <property type="entry name" value="Acetyl-CoA synthetase-like"/>
    <property type="match status" value="1"/>
</dbReference>
<dbReference type="PANTHER" id="PTHR43201">
    <property type="entry name" value="ACYL-COA SYNTHETASE"/>
    <property type="match status" value="1"/>
</dbReference>
<keyword evidence="7" id="KW-1185">Reference proteome</keyword>
<feature type="domain" description="AMP-binding enzyme C-terminal" evidence="5">
    <location>
        <begin position="466"/>
        <end position="540"/>
    </location>
</feature>
<evidence type="ECO:0000256" key="3">
    <source>
        <dbReference type="SAM" id="MobiDB-lite"/>
    </source>
</evidence>
<dbReference type="EMBL" id="JACCKD010000008">
    <property type="protein sequence ID" value="MBA0127779.1"/>
    <property type="molecule type" value="Genomic_DNA"/>
</dbReference>
<comment type="caution">
    <text evidence="6">The sequence shown here is derived from an EMBL/GenBank/DDBJ whole genome shotgun (WGS) entry which is preliminary data.</text>
</comment>
<keyword evidence="2" id="KW-0436">Ligase</keyword>
<proteinExistence type="inferred from homology"/>
<reference evidence="6 7" key="1">
    <citation type="submission" date="2020-07" db="EMBL/GenBank/DDBJ databases">
        <title>Genome of Haloechinothrix sp.</title>
        <authorList>
            <person name="Tang S.-K."/>
            <person name="Yang L."/>
            <person name="Zhu W.-Y."/>
        </authorList>
    </citation>
    <scope>NUCLEOTIDE SEQUENCE [LARGE SCALE GENOMIC DNA]</scope>
    <source>
        <strain evidence="6 7">YIM 98757</strain>
    </source>
</reference>
<comment type="similarity">
    <text evidence="1">Belongs to the ATP-dependent AMP-binding enzyme family.</text>
</comment>
<dbReference type="GO" id="GO:0006631">
    <property type="term" value="P:fatty acid metabolic process"/>
    <property type="evidence" value="ECO:0007669"/>
    <property type="project" value="TreeGrafter"/>
</dbReference>
<accession>A0A838AEP5</accession>
<dbReference type="InterPro" id="IPR000873">
    <property type="entry name" value="AMP-dep_synth/lig_dom"/>
</dbReference>
<dbReference type="Gene3D" id="3.30.300.30">
    <property type="match status" value="1"/>
</dbReference>
<dbReference type="FunFam" id="3.30.300.30:FF:000008">
    <property type="entry name" value="2,3-dihydroxybenzoate-AMP ligase"/>
    <property type="match status" value="1"/>
</dbReference>
<dbReference type="InterPro" id="IPR045851">
    <property type="entry name" value="AMP-bd_C_sf"/>
</dbReference>
<gene>
    <name evidence="6" type="ORF">H0B56_19715</name>
</gene>
<dbReference type="InterPro" id="IPR025110">
    <property type="entry name" value="AMP-bd_C"/>
</dbReference>
<dbReference type="Proteomes" id="UP000582974">
    <property type="component" value="Unassembled WGS sequence"/>
</dbReference>
<dbReference type="Pfam" id="PF13193">
    <property type="entry name" value="AMP-binding_C"/>
    <property type="match status" value="1"/>
</dbReference>
<evidence type="ECO:0000313" key="7">
    <source>
        <dbReference type="Proteomes" id="UP000582974"/>
    </source>
</evidence>
<dbReference type="GO" id="GO:0031956">
    <property type="term" value="F:medium-chain fatty acid-CoA ligase activity"/>
    <property type="evidence" value="ECO:0007669"/>
    <property type="project" value="TreeGrafter"/>
</dbReference>
<evidence type="ECO:0000256" key="1">
    <source>
        <dbReference type="ARBA" id="ARBA00006432"/>
    </source>
</evidence>
<name>A0A838AEP5_9PSEU</name>
<protein>
    <submittedName>
        <fullName evidence="6">AMP-binding protein</fullName>
    </submittedName>
</protein>
<feature type="domain" description="AMP-dependent synthetase/ligase" evidence="4">
    <location>
        <begin position="55"/>
        <end position="418"/>
    </location>
</feature>
<feature type="region of interest" description="Disordered" evidence="3">
    <location>
        <begin position="172"/>
        <end position="232"/>
    </location>
</feature>
<sequence>MNAVRESASALGQAAIALAGSGLATEARPWHLPRLARAWWEAGASPATLVAVAAIHRPRSTALVDDLGSLTYAGLDDAGARLAGGIAARHGADRVTSVAVMCRNHRGFVLASIAAGRLGADLVYLNTEFSGPQLAQVIERMRPTLVVADEEFLPHLAGQDVPVVVAWRDSLPDHPESARRGSSPGDPDTVDGLVARHSRHEPGSRVRGGNITLLTSGTTGPPKGAPRRPGPLAALGPVATLLRHSGLKSGDPVVVAPPLFHGFGLAIWALATFLRSPVVLRRRFDPETMLADIDTHRVACVAAVPVMLRRVLALGPDVLARYDRSSLRTVLSGAAPLPPALAQRVLDEFGDVLFNGYGSSEVGIASIATPGDLRAAPGTVGRPCAGTPVRVLDQARNPLPRGKSGTIYVGGPLVFTGYTGGGSKDTTGGLMSTGDIGHFDAEGRLHVEGRADDMIVSGGENVYPQEVEDVLTRHPAITDATVVGVDDEEFGQRLVAYVVAREPRPDPGELSEHVKGNLARFKVPRAFVFVDELPRNAAGKIVRSRLPAE</sequence>
<evidence type="ECO:0000259" key="4">
    <source>
        <dbReference type="Pfam" id="PF00501"/>
    </source>
</evidence>
<organism evidence="6 7">
    <name type="scientific">Haloechinothrix aidingensis</name>
    <dbReference type="NCBI Taxonomy" id="2752311"/>
    <lineage>
        <taxon>Bacteria</taxon>
        <taxon>Bacillati</taxon>
        <taxon>Actinomycetota</taxon>
        <taxon>Actinomycetes</taxon>
        <taxon>Pseudonocardiales</taxon>
        <taxon>Pseudonocardiaceae</taxon>
        <taxon>Haloechinothrix</taxon>
    </lineage>
</organism>
<dbReference type="InterPro" id="IPR042099">
    <property type="entry name" value="ANL_N_sf"/>
</dbReference>
<dbReference type="Pfam" id="PF00501">
    <property type="entry name" value="AMP-binding"/>
    <property type="match status" value="1"/>
</dbReference>
<dbReference type="PANTHER" id="PTHR43201:SF5">
    <property type="entry name" value="MEDIUM-CHAIN ACYL-COA LIGASE ACSF2, MITOCHONDRIAL"/>
    <property type="match status" value="1"/>
</dbReference>